<dbReference type="EMBL" id="JAJNDB010000004">
    <property type="protein sequence ID" value="MCD2195514.1"/>
    <property type="molecule type" value="Genomic_DNA"/>
</dbReference>
<name>A0ABS8PBI9_9PSEU</name>
<dbReference type="Pfam" id="PF01794">
    <property type="entry name" value="Ferric_reduct"/>
    <property type="match status" value="1"/>
</dbReference>
<sequence length="292" mass="31634">MLQLWFVSRALGAMALLLLSLVIVLGILHNTSVVKNAELGLPRFVLVALHRNLSLISVVFIALHVITVIVTDYVHLRVVDVFVPGIAAFNPVAAAFGTVATDLTLAIVLTSMLRSRLSRRVWFWVHWTSYLCWPITVVHAVLNASFRGTTWWTLAVPLISMVAIIVALVYRRRDRRRVGVPVAERGKVTDVAIKQVTGELPIARPAPRAEDLEAATEVMAPASPVSAHPVPAPGRHQAGPGPGALPAGADASHGGRHRPADDALDAETETIRAVERRPSPGVVPLEPRSTRR</sequence>
<dbReference type="Proteomes" id="UP001199469">
    <property type="component" value="Unassembled WGS sequence"/>
</dbReference>
<feature type="transmembrane region" description="Helical" evidence="6">
    <location>
        <begin position="150"/>
        <end position="170"/>
    </location>
</feature>
<feature type="transmembrane region" description="Helical" evidence="6">
    <location>
        <begin position="6"/>
        <end position="28"/>
    </location>
</feature>
<keyword evidence="3 6" id="KW-1133">Transmembrane helix</keyword>
<evidence type="ECO:0000256" key="6">
    <source>
        <dbReference type="SAM" id="Phobius"/>
    </source>
</evidence>
<evidence type="ECO:0000256" key="1">
    <source>
        <dbReference type="ARBA" id="ARBA00004141"/>
    </source>
</evidence>
<evidence type="ECO:0000313" key="8">
    <source>
        <dbReference type="EMBL" id="MCD2195514.1"/>
    </source>
</evidence>
<comment type="caution">
    <text evidence="8">The sequence shown here is derived from an EMBL/GenBank/DDBJ whole genome shotgun (WGS) entry which is preliminary data.</text>
</comment>
<comment type="subcellular location">
    <subcellularLocation>
        <location evidence="1">Membrane</location>
        <topology evidence="1">Multi-pass membrane protein</topology>
    </subcellularLocation>
</comment>
<evidence type="ECO:0000259" key="7">
    <source>
        <dbReference type="Pfam" id="PF01794"/>
    </source>
</evidence>
<feature type="transmembrane region" description="Helical" evidence="6">
    <location>
        <begin position="82"/>
        <end position="109"/>
    </location>
</feature>
<protein>
    <submittedName>
        <fullName evidence="8">Ferric reductase-like transmembrane domain-containing protein</fullName>
    </submittedName>
</protein>
<feature type="domain" description="Ferric oxidoreductase" evidence="7">
    <location>
        <begin position="11"/>
        <end position="134"/>
    </location>
</feature>
<evidence type="ECO:0000256" key="5">
    <source>
        <dbReference type="SAM" id="MobiDB-lite"/>
    </source>
</evidence>
<keyword evidence="4 6" id="KW-0472">Membrane</keyword>
<dbReference type="RefSeq" id="WP_230736680.1">
    <property type="nucleotide sequence ID" value="NZ_JAJNDB010000004.1"/>
</dbReference>
<reference evidence="8 9" key="1">
    <citation type="submission" date="2021-11" db="EMBL/GenBank/DDBJ databases">
        <title>Draft genome sequence of Actinomycetospora sp. SF1 isolated from the rhizosphere soil.</title>
        <authorList>
            <person name="Duangmal K."/>
            <person name="Chantavorakit T."/>
        </authorList>
    </citation>
    <scope>NUCLEOTIDE SEQUENCE [LARGE SCALE GENOMIC DNA]</scope>
    <source>
        <strain evidence="8 9">TBRC 5722</strain>
    </source>
</reference>
<keyword evidence="9" id="KW-1185">Reference proteome</keyword>
<feature type="transmembrane region" description="Helical" evidence="6">
    <location>
        <begin position="49"/>
        <end position="70"/>
    </location>
</feature>
<accession>A0ABS8PBI9</accession>
<feature type="transmembrane region" description="Helical" evidence="6">
    <location>
        <begin position="121"/>
        <end position="144"/>
    </location>
</feature>
<feature type="compositionally biased region" description="Basic and acidic residues" evidence="5">
    <location>
        <begin position="269"/>
        <end position="278"/>
    </location>
</feature>
<organism evidence="8 9">
    <name type="scientific">Actinomycetospora endophytica</name>
    <dbReference type="NCBI Taxonomy" id="2291215"/>
    <lineage>
        <taxon>Bacteria</taxon>
        <taxon>Bacillati</taxon>
        <taxon>Actinomycetota</taxon>
        <taxon>Actinomycetes</taxon>
        <taxon>Pseudonocardiales</taxon>
        <taxon>Pseudonocardiaceae</taxon>
        <taxon>Actinomycetospora</taxon>
    </lineage>
</organism>
<feature type="compositionally biased region" description="Low complexity" evidence="5">
    <location>
        <begin position="220"/>
        <end position="229"/>
    </location>
</feature>
<feature type="region of interest" description="Disordered" evidence="5">
    <location>
        <begin position="219"/>
        <end position="292"/>
    </location>
</feature>
<evidence type="ECO:0000256" key="3">
    <source>
        <dbReference type="ARBA" id="ARBA00022989"/>
    </source>
</evidence>
<evidence type="ECO:0000256" key="2">
    <source>
        <dbReference type="ARBA" id="ARBA00022692"/>
    </source>
</evidence>
<proteinExistence type="predicted"/>
<gene>
    <name evidence="8" type="ORF">LQ327_19275</name>
</gene>
<dbReference type="InterPro" id="IPR013130">
    <property type="entry name" value="Fe3_Rdtase_TM_dom"/>
</dbReference>
<evidence type="ECO:0000256" key="4">
    <source>
        <dbReference type="ARBA" id="ARBA00023136"/>
    </source>
</evidence>
<keyword evidence="2 6" id="KW-0812">Transmembrane</keyword>
<evidence type="ECO:0000313" key="9">
    <source>
        <dbReference type="Proteomes" id="UP001199469"/>
    </source>
</evidence>